<evidence type="ECO:0000313" key="3">
    <source>
        <dbReference type="Proteomes" id="UP000829196"/>
    </source>
</evidence>
<dbReference type="OrthoDB" id="785525at2759"/>
<accession>A0A8T3AQD4</accession>
<dbReference type="Pfam" id="PF00078">
    <property type="entry name" value="RVT_1"/>
    <property type="match status" value="1"/>
</dbReference>
<proteinExistence type="predicted"/>
<feature type="domain" description="Reverse transcriptase" evidence="1">
    <location>
        <begin position="13"/>
        <end position="96"/>
    </location>
</feature>
<sequence>MTKGAKATAITLIPKHSHANSISDYRPISLCNVFYKVVAKLLANRLKKVLPYIIHESQGGFIKDRSASDNIILASEILRDFNNSNNYFCAKLDIHKRLTLFPEISSSAVSRTKVLLINSLVGLKLHL</sequence>
<dbReference type="AlphaFoldDB" id="A0A8T3AQD4"/>
<dbReference type="EMBL" id="JAGYWB010000015">
    <property type="protein sequence ID" value="KAI0498301.1"/>
    <property type="molecule type" value="Genomic_DNA"/>
</dbReference>
<dbReference type="InterPro" id="IPR000477">
    <property type="entry name" value="RT_dom"/>
</dbReference>
<dbReference type="Proteomes" id="UP000829196">
    <property type="component" value="Unassembled WGS sequence"/>
</dbReference>
<dbReference type="SMR" id="A0A8T3AQD4"/>
<keyword evidence="3" id="KW-1185">Reference proteome</keyword>
<reference evidence="2" key="1">
    <citation type="journal article" date="2022" name="Front. Genet.">
        <title>Chromosome-Scale Assembly of the Dendrobium nobile Genome Provides Insights Into the Molecular Mechanism of the Biosynthesis of the Medicinal Active Ingredient of Dendrobium.</title>
        <authorList>
            <person name="Xu Q."/>
            <person name="Niu S.-C."/>
            <person name="Li K.-L."/>
            <person name="Zheng P.-J."/>
            <person name="Zhang X.-J."/>
            <person name="Jia Y."/>
            <person name="Liu Y."/>
            <person name="Niu Y.-X."/>
            <person name="Yu L.-H."/>
            <person name="Chen D.-F."/>
            <person name="Zhang G.-Q."/>
        </authorList>
    </citation>
    <scope>NUCLEOTIDE SEQUENCE</scope>
    <source>
        <tissue evidence="2">Leaf</tissue>
    </source>
</reference>
<protein>
    <recommendedName>
        <fullName evidence="1">Reverse transcriptase domain-containing protein</fullName>
    </recommendedName>
</protein>
<name>A0A8T3AQD4_DENNO</name>
<gene>
    <name evidence="2" type="ORF">KFK09_021542</name>
</gene>
<evidence type="ECO:0000313" key="2">
    <source>
        <dbReference type="EMBL" id="KAI0498301.1"/>
    </source>
</evidence>
<comment type="caution">
    <text evidence="2">The sequence shown here is derived from an EMBL/GenBank/DDBJ whole genome shotgun (WGS) entry which is preliminary data.</text>
</comment>
<dbReference type="PANTHER" id="PTHR31635:SF196">
    <property type="entry name" value="REVERSE TRANSCRIPTASE DOMAIN-CONTAINING PROTEIN-RELATED"/>
    <property type="match status" value="1"/>
</dbReference>
<evidence type="ECO:0000259" key="1">
    <source>
        <dbReference type="Pfam" id="PF00078"/>
    </source>
</evidence>
<organism evidence="2 3">
    <name type="scientific">Dendrobium nobile</name>
    <name type="common">Orchid</name>
    <dbReference type="NCBI Taxonomy" id="94219"/>
    <lineage>
        <taxon>Eukaryota</taxon>
        <taxon>Viridiplantae</taxon>
        <taxon>Streptophyta</taxon>
        <taxon>Embryophyta</taxon>
        <taxon>Tracheophyta</taxon>
        <taxon>Spermatophyta</taxon>
        <taxon>Magnoliopsida</taxon>
        <taxon>Liliopsida</taxon>
        <taxon>Asparagales</taxon>
        <taxon>Orchidaceae</taxon>
        <taxon>Epidendroideae</taxon>
        <taxon>Malaxideae</taxon>
        <taxon>Dendrobiinae</taxon>
        <taxon>Dendrobium</taxon>
    </lineage>
</organism>
<dbReference type="PANTHER" id="PTHR31635">
    <property type="entry name" value="REVERSE TRANSCRIPTASE DOMAIN-CONTAINING PROTEIN-RELATED"/>
    <property type="match status" value="1"/>
</dbReference>